<keyword evidence="3" id="KW-0808">Transferase</keyword>
<feature type="compositionally biased region" description="Low complexity" evidence="1">
    <location>
        <begin position="376"/>
        <end position="390"/>
    </location>
</feature>
<dbReference type="Gene3D" id="3.90.1200.10">
    <property type="match status" value="1"/>
</dbReference>
<reference evidence="3 4" key="1">
    <citation type="submission" date="2017-02" db="EMBL/GenBank/DDBJ databases">
        <authorList>
            <person name="Peterson S.W."/>
        </authorList>
    </citation>
    <scope>NUCLEOTIDE SEQUENCE [LARGE SCALE GENOMIC DNA]</scope>
    <source>
        <strain evidence="3 4">VKM Ac-2059</strain>
    </source>
</reference>
<organism evidence="3 4">
    <name type="scientific">Okibacterium fritillariae</name>
    <dbReference type="NCBI Taxonomy" id="123320"/>
    <lineage>
        <taxon>Bacteria</taxon>
        <taxon>Bacillati</taxon>
        <taxon>Actinomycetota</taxon>
        <taxon>Actinomycetes</taxon>
        <taxon>Micrococcales</taxon>
        <taxon>Microbacteriaceae</taxon>
        <taxon>Okibacterium</taxon>
    </lineage>
</organism>
<evidence type="ECO:0000256" key="1">
    <source>
        <dbReference type="SAM" id="MobiDB-lite"/>
    </source>
</evidence>
<dbReference type="EMBL" id="FUZP01000001">
    <property type="protein sequence ID" value="SKC45469.1"/>
    <property type="molecule type" value="Genomic_DNA"/>
</dbReference>
<accession>A0A1T5J1Z0</accession>
<dbReference type="InterPro" id="IPR011009">
    <property type="entry name" value="Kinase-like_dom_sf"/>
</dbReference>
<dbReference type="GO" id="GO:0016740">
    <property type="term" value="F:transferase activity"/>
    <property type="evidence" value="ECO:0007669"/>
    <property type="project" value="UniProtKB-KW"/>
</dbReference>
<dbReference type="RefSeq" id="WP_079727237.1">
    <property type="nucleotide sequence ID" value="NZ_FUZP01000001.1"/>
</dbReference>
<feature type="compositionally biased region" description="Basic and acidic residues" evidence="1">
    <location>
        <begin position="412"/>
        <end position="431"/>
    </location>
</feature>
<protein>
    <submittedName>
        <fullName evidence="3">Phosphotransferase enzyme family protein</fullName>
    </submittedName>
</protein>
<feature type="region of interest" description="Disordered" evidence="1">
    <location>
        <begin position="323"/>
        <end position="449"/>
    </location>
</feature>
<dbReference type="InterPro" id="IPR002575">
    <property type="entry name" value="Aminoglycoside_PTrfase"/>
</dbReference>
<dbReference type="STRING" id="123320.SAMN06309945_1140"/>
<feature type="compositionally biased region" description="Polar residues" evidence="1">
    <location>
        <begin position="334"/>
        <end position="346"/>
    </location>
</feature>
<dbReference type="AlphaFoldDB" id="A0A1T5J1Z0"/>
<dbReference type="SUPFAM" id="SSF56112">
    <property type="entry name" value="Protein kinase-like (PK-like)"/>
    <property type="match status" value="1"/>
</dbReference>
<name>A0A1T5J1Z0_9MICO</name>
<evidence type="ECO:0000313" key="4">
    <source>
        <dbReference type="Proteomes" id="UP000190857"/>
    </source>
</evidence>
<keyword evidence="4" id="KW-1185">Reference proteome</keyword>
<sequence>MARSPLTLAALATAAVPDLVVTGSGPLGHGADGNYDSALLRTDDDRDVVVRVAAHQQAQTEQSIELLALQAMTAGIRSRLPFQVPQVLGQTQASGVRAVVYDFLPGYSVAVDKIPAGDGVATSMGAALAAIHSLPGGFVAEVGLPHLSAAEARDEARNVIERAASTRLLPAAVRTRWSQAIDDDDLWQFQPTVVNGSIDAGSFLFTDYEVGPVVSGVVGWGSLMVGDPARDLHWLSAAGEAGESVLAAYRASTTRHADGHLRQRSLLHAELELARWLLHGVDTHDQDVVEEAVALLDGLVEHVLNDSMNPLSHDTGEVLSQEDVEELLSRTPPAASSGNQGFSLETDSYENFDLDALEHGDGRGSSRRSDDESTPDGSGSAGSDADGAQARSDDRDSDSADPFADDDDESSDSSRAERDARTLLASRDHTETGPIETVRNDGRDADSDR</sequence>
<dbReference type="OrthoDB" id="3239865at2"/>
<feature type="compositionally biased region" description="Basic and acidic residues" evidence="1">
    <location>
        <begin position="356"/>
        <end position="371"/>
    </location>
</feature>
<evidence type="ECO:0000313" key="3">
    <source>
        <dbReference type="EMBL" id="SKC45469.1"/>
    </source>
</evidence>
<feature type="compositionally biased region" description="Basic and acidic residues" evidence="1">
    <location>
        <begin position="438"/>
        <end position="449"/>
    </location>
</feature>
<dbReference type="Proteomes" id="UP000190857">
    <property type="component" value="Unassembled WGS sequence"/>
</dbReference>
<evidence type="ECO:0000259" key="2">
    <source>
        <dbReference type="Pfam" id="PF01636"/>
    </source>
</evidence>
<gene>
    <name evidence="3" type="ORF">SAMN06309945_1140</name>
</gene>
<proteinExistence type="predicted"/>
<feature type="domain" description="Aminoglycoside phosphotransferase" evidence="2">
    <location>
        <begin position="33"/>
        <end position="253"/>
    </location>
</feature>
<dbReference type="Pfam" id="PF01636">
    <property type="entry name" value="APH"/>
    <property type="match status" value="1"/>
</dbReference>